<name>A0A956RQP7_UNCEI</name>
<reference evidence="1" key="2">
    <citation type="journal article" date="2021" name="Microbiome">
        <title>Successional dynamics and alternative stable states in a saline activated sludge microbial community over 9 years.</title>
        <authorList>
            <person name="Wang Y."/>
            <person name="Ye J."/>
            <person name="Ju F."/>
            <person name="Liu L."/>
            <person name="Boyd J.A."/>
            <person name="Deng Y."/>
            <person name="Parks D.H."/>
            <person name="Jiang X."/>
            <person name="Yin X."/>
            <person name="Woodcroft B.J."/>
            <person name="Tyson G.W."/>
            <person name="Hugenholtz P."/>
            <person name="Polz M.F."/>
            <person name="Zhang T."/>
        </authorList>
    </citation>
    <scope>NUCLEOTIDE SEQUENCE</scope>
    <source>
        <strain evidence="1">HKST-UBA01</strain>
    </source>
</reference>
<sequence>MTGAQARPPRSLPSGFVPVWHAVRAAADESRSQRALAHQLGISTFTLHRILISGEVPDLRRASTREKRAWAKTLARLALRLGHDPRSWLDAVGIESDDTIERILQRSVRPQAPPDEKPHPLAEWLTGRDARQPLRLGIAAHPELGRCAHSGNPTFLEKFAQHLLAHLDPDAETRTHVHAPERLGSLVGTPNSTLDLAFGVWNVVATRRRGLDLVPIPALAVGYAAYRTPYSPAVPLTWSEVETDPQVELWVTPAAPIHAVLRARSLSARVREVALDRMLDPGLTARTVLLLDGWSTRCLRRSSPERFDPDQLEVPGSDESLGRAELAIGLPACLPRLHSLVEEAVTRDLFDRGVRSLIELYADLLLPPVLDMTASEAELRGLQLRAAAHTQSEFGRELRRELVRRFESVRSSAALHPMENRAIALRRVGLVLPPEWAGVEEHCQSCSVSLHHHRGASHDYCNFCSDERGRLRSRAEVRLGIRDWMLGWQQGSTMDEVEARVDRFMSAMPAWATQSPN</sequence>
<protein>
    <submittedName>
        <fullName evidence="1">Uncharacterized protein</fullName>
    </submittedName>
</protein>
<evidence type="ECO:0000313" key="1">
    <source>
        <dbReference type="EMBL" id="MCA9729220.1"/>
    </source>
</evidence>
<dbReference type="EMBL" id="JAGQHR010000612">
    <property type="protein sequence ID" value="MCA9729220.1"/>
    <property type="molecule type" value="Genomic_DNA"/>
</dbReference>
<reference evidence="1" key="1">
    <citation type="submission" date="2020-04" db="EMBL/GenBank/DDBJ databases">
        <authorList>
            <person name="Zhang T."/>
        </authorList>
    </citation>
    <scope>NUCLEOTIDE SEQUENCE</scope>
    <source>
        <strain evidence="1">HKST-UBA01</strain>
    </source>
</reference>
<evidence type="ECO:0000313" key="2">
    <source>
        <dbReference type="Proteomes" id="UP000697710"/>
    </source>
</evidence>
<gene>
    <name evidence="1" type="ORF">KC729_16150</name>
</gene>
<accession>A0A956RQP7</accession>
<dbReference type="AlphaFoldDB" id="A0A956RQP7"/>
<organism evidence="1 2">
    <name type="scientific">Eiseniibacteriota bacterium</name>
    <dbReference type="NCBI Taxonomy" id="2212470"/>
    <lineage>
        <taxon>Bacteria</taxon>
        <taxon>Candidatus Eiseniibacteriota</taxon>
    </lineage>
</organism>
<comment type="caution">
    <text evidence="1">The sequence shown here is derived from an EMBL/GenBank/DDBJ whole genome shotgun (WGS) entry which is preliminary data.</text>
</comment>
<dbReference type="Proteomes" id="UP000697710">
    <property type="component" value="Unassembled WGS sequence"/>
</dbReference>
<proteinExistence type="predicted"/>